<feature type="non-terminal residue" evidence="1">
    <location>
        <position position="1"/>
    </location>
</feature>
<sequence>CKILLSPISAISGFALLFTEYIPPQFCAAMIVGGEFAKGPCVGSSLAKRLWLFD</sequence>
<dbReference type="AlphaFoldDB" id="A0A0G2JB27"/>
<dbReference type="Proteomes" id="UP000034164">
    <property type="component" value="Unassembled WGS sequence"/>
</dbReference>
<evidence type="ECO:0000313" key="2">
    <source>
        <dbReference type="Proteomes" id="UP000034164"/>
    </source>
</evidence>
<protein>
    <submittedName>
        <fullName evidence="1">Uncharacterized protein</fullName>
    </submittedName>
</protein>
<dbReference type="VEuPathDB" id="FungiDB:EMCG_07582"/>
<proteinExistence type="predicted"/>
<dbReference type="EMBL" id="LCZI01000412">
    <property type="protein sequence ID" value="KKZ66751.1"/>
    <property type="molecule type" value="Genomic_DNA"/>
</dbReference>
<gene>
    <name evidence="1" type="ORF">EMCG_07582</name>
</gene>
<accession>A0A0G2JB27</accession>
<organism evidence="1 2">
    <name type="scientific">[Emmonsia] crescens</name>
    <dbReference type="NCBI Taxonomy" id="73230"/>
    <lineage>
        <taxon>Eukaryota</taxon>
        <taxon>Fungi</taxon>
        <taxon>Dikarya</taxon>
        <taxon>Ascomycota</taxon>
        <taxon>Pezizomycotina</taxon>
        <taxon>Eurotiomycetes</taxon>
        <taxon>Eurotiomycetidae</taxon>
        <taxon>Onygenales</taxon>
        <taxon>Ajellomycetaceae</taxon>
        <taxon>Emergomyces</taxon>
    </lineage>
</organism>
<name>A0A0G2JB27_9EURO</name>
<comment type="caution">
    <text evidence="1">The sequence shown here is derived from an EMBL/GenBank/DDBJ whole genome shotgun (WGS) entry which is preliminary data.</text>
</comment>
<evidence type="ECO:0000313" key="1">
    <source>
        <dbReference type="EMBL" id="KKZ66751.1"/>
    </source>
</evidence>
<reference evidence="2" key="1">
    <citation type="journal article" date="2015" name="PLoS Genet.">
        <title>The dynamic genome and transcriptome of the human fungal pathogen Blastomyces and close relative Emmonsia.</title>
        <authorList>
            <person name="Munoz J.F."/>
            <person name="Gauthier G.M."/>
            <person name="Desjardins C.A."/>
            <person name="Gallo J.E."/>
            <person name="Holder J."/>
            <person name="Sullivan T.D."/>
            <person name="Marty A.J."/>
            <person name="Carmen J.C."/>
            <person name="Chen Z."/>
            <person name="Ding L."/>
            <person name="Gujja S."/>
            <person name="Magrini V."/>
            <person name="Misas E."/>
            <person name="Mitreva M."/>
            <person name="Priest M."/>
            <person name="Saif S."/>
            <person name="Whiston E.A."/>
            <person name="Young S."/>
            <person name="Zeng Q."/>
            <person name="Goldman W.E."/>
            <person name="Mardis E.R."/>
            <person name="Taylor J.W."/>
            <person name="McEwen J.G."/>
            <person name="Clay O.K."/>
            <person name="Klein B.S."/>
            <person name="Cuomo C.A."/>
        </authorList>
    </citation>
    <scope>NUCLEOTIDE SEQUENCE [LARGE SCALE GENOMIC DNA]</scope>
    <source>
        <strain evidence="2">UAMH 3008</strain>
    </source>
</reference>